<protein>
    <recommendedName>
        <fullName evidence="3">Wings apart-like protein C-terminal domain-containing protein</fullName>
    </recommendedName>
</protein>
<keyword evidence="5" id="KW-1185">Reference proteome</keyword>
<evidence type="ECO:0000256" key="2">
    <source>
        <dbReference type="SAM" id="MobiDB-lite"/>
    </source>
</evidence>
<dbReference type="InterPro" id="IPR022771">
    <property type="entry name" value="WAPL_C"/>
</dbReference>
<organism evidence="4 5">
    <name type="scientific">Aspergillus taichungensis</name>
    <dbReference type="NCBI Taxonomy" id="482145"/>
    <lineage>
        <taxon>Eukaryota</taxon>
        <taxon>Fungi</taxon>
        <taxon>Dikarya</taxon>
        <taxon>Ascomycota</taxon>
        <taxon>Pezizomycotina</taxon>
        <taxon>Eurotiomycetes</taxon>
        <taxon>Eurotiomycetidae</taxon>
        <taxon>Eurotiales</taxon>
        <taxon>Aspergillaceae</taxon>
        <taxon>Aspergillus</taxon>
        <taxon>Aspergillus subgen. Circumdati</taxon>
    </lineage>
</organism>
<dbReference type="PANTHER" id="PTHR22100">
    <property type="entry name" value="WINGS APART-LIKE PROTEIN HOMOLOG"/>
    <property type="match status" value="1"/>
</dbReference>
<dbReference type="InterPro" id="IPR039874">
    <property type="entry name" value="WAPL"/>
</dbReference>
<name>A0A2J5HG43_9EURO</name>
<feature type="compositionally biased region" description="Basic and acidic residues" evidence="2">
    <location>
        <begin position="114"/>
        <end position="129"/>
    </location>
</feature>
<dbReference type="SUPFAM" id="SSF48371">
    <property type="entry name" value="ARM repeat"/>
    <property type="match status" value="1"/>
</dbReference>
<dbReference type="PANTHER" id="PTHR22100:SF13">
    <property type="entry name" value="WINGS APART-LIKE PROTEIN HOMOLOG"/>
    <property type="match status" value="1"/>
</dbReference>
<dbReference type="InterPro" id="IPR016024">
    <property type="entry name" value="ARM-type_fold"/>
</dbReference>
<feature type="domain" description="Wings apart-like protein C-terminal" evidence="3">
    <location>
        <begin position="353"/>
        <end position="689"/>
    </location>
</feature>
<reference evidence="5" key="1">
    <citation type="submission" date="2017-12" db="EMBL/GenBank/DDBJ databases">
        <authorList>
            <consortium name="DOE Joint Genome Institute"/>
            <person name="Mondo S.J."/>
            <person name="Kjaerbolling I."/>
            <person name="Vesth T.C."/>
            <person name="Frisvad J.C."/>
            <person name="Nybo J.L."/>
            <person name="Theobald S."/>
            <person name="Kuo A."/>
            <person name="Bowyer P."/>
            <person name="Matsuda Y."/>
            <person name="Lyhne E.K."/>
            <person name="Kogle M.E."/>
            <person name="Clum A."/>
            <person name="Lipzen A."/>
            <person name="Salamov A."/>
            <person name="Ngan C.Y."/>
            <person name="Daum C."/>
            <person name="Chiniquy J."/>
            <person name="Barry K."/>
            <person name="LaButti K."/>
            <person name="Haridas S."/>
            <person name="Simmons B.A."/>
            <person name="Magnuson J.K."/>
            <person name="Mortensen U.H."/>
            <person name="Larsen T.O."/>
            <person name="Grigoriev I.V."/>
            <person name="Baker S.E."/>
            <person name="Andersen M.R."/>
            <person name="Nordberg H.P."/>
            <person name="Cantor M.N."/>
            <person name="Hua S.X."/>
        </authorList>
    </citation>
    <scope>NUCLEOTIDE SEQUENCE [LARGE SCALE GENOMIC DNA]</scope>
    <source>
        <strain evidence="5">IBT 19404</strain>
    </source>
</reference>
<gene>
    <name evidence="4" type="ORF">BDW42DRAFT_179860</name>
</gene>
<accession>A0A2J5HG43</accession>
<evidence type="ECO:0000259" key="3">
    <source>
        <dbReference type="Pfam" id="PF07814"/>
    </source>
</evidence>
<feature type="region of interest" description="Disordered" evidence="2">
    <location>
        <begin position="1"/>
        <end position="176"/>
    </location>
</feature>
<dbReference type="Gene3D" id="1.25.10.10">
    <property type="entry name" value="Leucine-rich Repeat Variant"/>
    <property type="match status" value="2"/>
</dbReference>
<dbReference type="Pfam" id="PF07814">
    <property type="entry name" value="WAPL"/>
    <property type="match status" value="1"/>
</dbReference>
<feature type="compositionally biased region" description="Basic residues" evidence="2">
    <location>
        <begin position="63"/>
        <end position="74"/>
    </location>
</feature>
<dbReference type="EMBL" id="KZ559633">
    <property type="protein sequence ID" value="PLN75910.1"/>
    <property type="molecule type" value="Genomic_DNA"/>
</dbReference>
<dbReference type="AlphaFoldDB" id="A0A2J5HG43"/>
<evidence type="ECO:0000313" key="5">
    <source>
        <dbReference type="Proteomes" id="UP000235023"/>
    </source>
</evidence>
<feature type="compositionally biased region" description="Polar residues" evidence="2">
    <location>
        <begin position="148"/>
        <end position="157"/>
    </location>
</feature>
<evidence type="ECO:0000313" key="4">
    <source>
        <dbReference type="EMBL" id="PLN75910.1"/>
    </source>
</evidence>
<comment type="similarity">
    <text evidence="1">Belongs to the WAPL family.</text>
</comment>
<dbReference type="InterPro" id="IPR011989">
    <property type="entry name" value="ARM-like"/>
</dbReference>
<dbReference type="Proteomes" id="UP000235023">
    <property type="component" value="Unassembled WGS sequence"/>
</dbReference>
<sequence>MRRTSRRLVTYGKPTKRGAEEPMPLSVSDEEANLEPSNRSGRYTKFQRPPNGQHENLREKRSPRPAPSKRHPGKHVISQDGKGDHGPLAKKKRSKLLSGEQAHLDDDEFTGLAHESHEVQGSTHKHDIDSMEGQESSSKNIARRQNIAYGSSRSPVITSEAPDFMSPTTPSRRMSHNGAHLATHSVIPAPSEEVDCRSRSPMISHPDSPSRQITPSRRRLVDFLGVAESRDSGRLFSLLPDDGSQEDDLLRSDLTRIRDRNLPLKTKQDHTIHARDSQASSGTVSSRLAGSRVTYARQRSFLNDASTIGETIGDLKSRQGLDSSRDICHDRPYLTPEVTTQCADEGEQNDNMPVRSIHELRQAGENARFRETIDSIFEDIEDPYNQMSGRCNSLIQLCAKLSESHFARRFSEYGFDGRLVNCTEASLDIISASLLLCAYRLVCIGGPLGSTQLLRFWPKLLDIVPPLLTTTDDILLVSACRSIGLSKPVQLSLKKIVPQLSSLISDETPAKFSPQFLALSSMHSALSCFRERGKAIEPIPDPLMNQIVQLLVSMSPRNSEFPLPPEQFRILTQGFSVLEYYTALPDSLEPYDHAVFEPLPRLHNLLCSGNFDQGRQLLILYTRLILNITNNGPSICDLFANAELISRFVEIVNMESRGTPEKFLIKEDSSLNIVILSLGALINITERSELSRTIFLESRCGSMPLIQVLLDRFSSMVGCVPQVRSVDDVNHNVVTGYFSILLVNLCLNIDACAQVQQSLGVKGLDMIISTAEEFLQYHQKVDQESPSPEARIDYDSGLTTRLKSFITHIKEREY</sequence>
<dbReference type="OrthoDB" id="5976022at2759"/>
<proteinExistence type="inferred from homology"/>
<evidence type="ECO:0000256" key="1">
    <source>
        <dbReference type="ARBA" id="ARBA00006854"/>
    </source>
</evidence>